<evidence type="ECO:0000256" key="4">
    <source>
        <dbReference type="ARBA" id="ARBA00022840"/>
    </source>
</evidence>
<feature type="non-terminal residue" evidence="11">
    <location>
        <position position="1"/>
    </location>
</feature>
<keyword evidence="5 7" id="KW-0694">RNA-binding</keyword>
<dbReference type="Pfam" id="PF00270">
    <property type="entry name" value="DEAD"/>
    <property type="match status" value="1"/>
</dbReference>
<protein>
    <recommendedName>
        <fullName evidence="7">ATP-dependent RNA helicase</fullName>
        <ecNumber evidence="7">3.6.4.13</ecNumber>
    </recommendedName>
</protein>
<keyword evidence="1 7" id="KW-0547">Nucleotide-binding</keyword>
<evidence type="ECO:0000313" key="12">
    <source>
        <dbReference type="EnsemblMetazoa" id="XP_019758133.1"/>
    </source>
</evidence>
<feature type="domain" description="Helicase ATP-binding" evidence="8">
    <location>
        <begin position="111"/>
        <end position="332"/>
    </location>
</feature>
<dbReference type="EnsemblMetazoa" id="XM_019902574.1">
    <property type="protein sequence ID" value="XP_019758133.1"/>
    <property type="gene ID" value="LOC109536385"/>
</dbReference>
<dbReference type="Proteomes" id="UP000019118">
    <property type="component" value="Unassembled WGS sequence"/>
</dbReference>
<dbReference type="HOGENOM" id="CLU_003041_13_1_1"/>
<dbReference type="SMART" id="SM00487">
    <property type="entry name" value="DEXDc"/>
    <property type="match status" value="1"/>
</dbReference>
<dbReference type="InterPro" id="IPR001650">
    <property type="entry name" value="Helicase_C-like"/>
</dbReference>
<sequence length="636" mass="71001">MALAAKKWNPIQLDGALFSSALAEGLVGIEECTDYDSTSLITPGKKRKAKTAKTQSSKKLKEVKTEIECIPATAQPSMEAWSSYSLPSELLRALQEQGFSYPTEIQAHTLPAALLGRRDILGAAETGSGKTLAFGLPILSGIMRLREAGIADEAADSEYSESEDEDIGVDEHGMGCVNAYKLKSAEVRRPLYALILTPTRELAMQVKNHLTKVAKYTGINIAVVVGGMAAVKQERLLRKGPEIVVGTPGRLWELIQQGNEHLSQIDNIKFLAIDETDRMLEKGHFMELHDLLEKMNLDQQKKSERQNFVFSATLTLIHDIPKHLVLKRKIKGRKLHDMTAEQKVQKIVNTLGITNPKIVDLSQGKGTSGTLSECRITCDIEEKDYYVFYFLKKHPGRTLIFCNSIGCVKRLTNLLGLLNCSPLPLHASMQQRQRLKNLEKFTETENSILIATDVAARGLDIPEIDHVLHYQTPRTSESYVHRSGRTARASVQGLTILLMEPSEFTNYMKMCKTLGKDNLPPFPVQDKYLSAVKERVNLARQLDKLQLQVRKFNAEEGWLQKAAREMDIVVDGLSKESKGDEMRACKALRKQLDALLGRPIFPAGLDGKVQESAIEILTSSKPTFKGFKKRKIEHQK</sequence>
<dbReference type="Gene3D" id="3.40.50.300">
    <property type="entry name" value="P-loop containing nucleotide triphosphate hydrolases"/>
    <property type="match status" value="2"/>
</dbReference>
<dbReference type="InterPro" id="IPR014001">
    <property type="entry name" value="Helicase_ATP-bd"/>
</dbReference>
<dbReference type="OMA" id="QMIQKAR"/>
<accession>N6TJQ3</accession>
<dbReference type="KEGG" id="dpa:109536385"/>
<evidence type="ECO:0000256" key="7">
    <source>
        <dbReference type="RuleBase" id="RU365068"/>
    </source>
</evidence>
<reference evidence="12" key="2">
    <citation type="submission" date="2024-08" db="UniProtKB">
        <authorList>
            <consortium name="EnsemblMetazoa"/>
        </authorList>
    </citation>
    <scope>IDENTIFICATION</scope>
</reference>
<evidence type="ECO:0000259" key="10">
    <source>
        <dbReference type="PROSITE" id="PS51195"/>
    </source>
</evidence>
<reference evidence="11 13" key="1">
    <citation type="journal article" date="2013" name="Genome Biol.">
        <title>Draft genome of the mountain pine beetle, Dendroctonus ponderosae Hopkins, a major forest pest.</title>
        <authorList>
            <person name="Keeling C.I."/>
            <person name="Yuen M.M."/>
            <person name="Liao N.Y."/>
            <person name="Docking T.R."/>
            <person name="Chan S.K."/>
            <person name="Taylor G.A."/>
            <person name="Palmquist D.L."/>
            <person name="Jackman S.D."/>
            <person name="Nguyen A."/>
            <person name="Li M."/>
            <person name="Henderson H."/>
            <person name="Janes J.K."/>
            <person name="Zhao Y."/>
            <person name="Pandoh P."/>
            <person name="Moore R."/>
            <person name="Sperling F.A."/>
            <person name="Huber D.P."/>
            <person name="Birol I."/>
            <person name="Jones S.J."/>
            <person name="Bohlmann J."/>
        </authorList>
    </citation>
    <scope>NUCLEOTIDE SEQUENCE</scope>
</reference>
<evidence type="ECO:0000256" key="5">
    <source>
        <dbReference type="ARBA" id="ARBA00022884"/>
    </source>
</evidence>
<evidence type="ECO:0000256" key="3">
    <source>
        <dbReference type="ARBA" id="ARBA00022806"/>
    </source>
</evidence>
<proteinExistence type="inferred from homology"/>
<dbReference type="PANTHER" id="PTHR24031">
    <property type="entry name" value="RNA HELICASE"/>
    <property type="match status" value="1"/>
</dbReference>
<dbReference type="GO" id="GO:0016787">
    <property type="term" value="F:hydrolase activity"/>
    <property type="evidence" value="ECO:0007669"/>
    <property type="project" value="UniProtKB-KW"/>
</dbReference>
<dbReference type="GO" id="GO:0003724">
    <property type="term" value="F:RNA helicase activity"/>
    <property type="evidence" value="ECO:0007669"/>
    <property type="project" value="UniProtKB-EC"/>
</dbReference>
<comment type="domain">
    <text evidence="7">The Q motif is unique to and characteristic of the DEAD box family of RNA helicases and controls ATP binding and hydrolysis.</text>
</comment>
<evidence type="ECO:0000259" key="8">
    <source>
        <dbReference type="PROSITE" id="PS51192"/>
    </source>
</evidence>
<dbReference type="OrthoDB" id="4310724at2759"/>
<dbReference type="CDD" id="cd18787">
    <property type="entry name" value="SF2_C_DEAD"/>
    <property type="match status" value="1"/>
</dbReference>
<comment type="function">
    <text evidence="7">RNA helicase.</text>
</comment>
<evidence type="ECO:0000259" key="9">
    <source>
        <dbReference type="PROSITE" id="PS51194"/>
    </source>
</evidence>
<evidence type="ECO:0000313" key="11">
    <source>
        <dbReference type="EMBL" id="ENN78088.1"/>
    </source>
</evidence>
<dbReference type="GO" id="GO:0003723">
    <property type="term" value="F:RNA binding"/>
    <property type="evidence" value="ECO:0007669"/>
    <property type="project" value="UniProtKB-UniRule"/>
</dbReference>
<dbReference type="InterPro" id="IPR014014">
    <property type="entry name" value="RNA_helicase_DEAD_Q_motif"/>
</dbReference>
<evidence type="ECO:0000256" key="6">
    <source>
        <dbReference type="PROSITE-ProRule" id="PRU00552"/>
    </source>
</evidence>
<keyword evidence="3 7" id="KW-0347">Helicase</keyword>
<dbReference type="InterPro" id="IPR027417">
    <property type="entry name" value="P-loop_NTPase"/>
</dbReference>
<dbReference type="SMART" id="SM00490">
    <property type="entry name" value="HELICc"/>
    <property type="match status" value="1"/>
</dbReference>
<keyword evidence="2 7" id="KW-0378">Hydrolase</keyword>
<organism evidence="11">
    <name type="scientific">Dendroctonus ponderosae</name>
    <name type="common">Mountain pine beetle</name>
    <dbReference type="NCBI Taxonomy" id="77166"/>
    <lineage>
        <taxon>Eukaryota</taxon>
        <taxon>Metazoa</taxon>
        <taxon>Ecdysozoa</taxon>
        <taxon>Arthropoda</taxon>
        <taxon>Hexapoda</taxon>
        <taxon>Insecta</taxon>
        <taxon>Pterygota</taxon>
        <taxon>Neoptera</taxon>
        <taxon>Endopterygota</taxon>
        <taxon>Coleoptera</taxon>
        <taxon>Polyphaga</taxon>
        <taxon>Cucujiformia</taxon>
        <taxon>Curculionidae</taxon>
        <taxon>Scolytinae</taxon>
        <taxon>Dendroctonus</taxon>
    </lineage>
</organism>
<gene>
    <name evidence="12" type="primary">109536385</name>
    <name evidence="11" type="ORF">YQE_05242</name>
</gene>
<evidence type="ECO:0000313" key="13">
    <source>
        <dbReference type="Proteomes" id="UP000019118"/>
    </source>
</evidence>
<dbReference type="Pfam" id="PF00271">
    <property type="entry name" value="Helicase_C"/>
    <property type="match status" value="1"/>
</dbReference>
<dbReference type="EC" id="3.6.4.13" evidence="7"/>
<dbReference type="SUPFAM" id="SSF52540">
    <property type="entry name" value="P-loop containing nucleoside triphosphate hydrolases"/>
    <property type="match status" value="1"/>
</dbReference>
<comment type="similarity">
    <text evidence="7">Belongs to the DEAD box helicase family.</text>
</comment>
<dbReference type="PROSITE" id="PS51194">
    <property type="entry name" value="HELICASE_CTER"/>
    <property type="match status" value="1"/>
</dbReference>
<evidence type="ECO:0000256" key="1">
    <source>
        <dbReference type="ARBA" id="ARBA00022741"/>
    </source>
</evidence>
<dbReference type="AlphaFoldDB" id="N6TJQ3"/>
<comment type="catalytic activity">
    <reaction evidence="7">
        <text>ATP + H2O = ADP + phosphate + H(+)</text>
        <dbReference type="Rhea" id="RHEA:13065"/>
        <dbReference type="ChEBI" id="CHEBI:15377"/>
        <dbReference type="ChEBI" id="CHEBI:15378"/>
        <dbReference type="ChEBI" id="CHEBI:30616"/>
        <dbReference type="ChEBI" id="CHEBI:43474"/>
        <dbReference type="ChEBI" id="CHEBI:456216"/>
        <dbReference type="EC" id="3.6.4.13"/>
    </reaction>
</comment>
<dbReference type="PROSITE" id="PS51195">
    <property type="entry name" value="Q_MOTIF"/>
    <property type="match status" value="1"/>
</dbReference>
<feature type="domain" description="DEAD-box RNA helicase Q" evidence="10">
    <location>
        <begin position="79"/>
        <end position="107"/>
    </location>
</feature>
<name>N6TJQ3_DENPD</name>
<dbReference type="CDD" id="cd17946">
    <property type="entry name" value="DEADc_DDX24"/>
    <property type="match status" value="1"/>
</dbReference>
<dbReference type="EMBL" id="KB740923">
    <property type="protein sequence ID" value="ENN78088.1"/>
    <property type="molecule type" value="Genomic_DNA"/>
</dbReference>
<evidence type="ECO:0000256" key="2">
    <source>
        <dbReference type="ARBA" id="ARBA00022801"/>
    </source>
</evidence>
<dbReference type="InterPro" id="IPR011545">
    <property type="entry name" value="DEAD/DEAH_box_helicase_dom"/>
</dbReference>
<keyword evidence="4 7" id="KW-0067">ATP-binding</keyword>
<keyword evidence="13" id="KW-1185">Reference proteome</keyword>
<feature type="domain" description="Helicase C-terminal" evidence="9">
    <location>
        <begin position="381"/>
        <end position="530"/>
    </location>
</feature>
<dbReference type="PROSITE" id="PS51192">
    <property type="entry name" value="HELICASE_ATP_BIND_1"/>
    <property type="match status" value="1"/>
</dbReference>
<feature type="short sequence motif" description="Q motif" evidence="6">
    <location>
        <begin position="79"/>
        <end position="107"/>
    </location>
</feature>
<dbReference type="GO" id="GO:0005524">
    <property type="term" value="F:ATP binding"/>
    <property type="evidence" value="ECO:0007669"/>
    <property type="project" value="UniProtKB-UniRule"/>
</dbReference>